<dbReference type="Proteomes" id="UP001190700">
    <property type="component" value="Unassembled WGS sequence"/>
</dbReference>
<comment type="caution">
    <text evidence="1">The sequence shown here is derived from an EMBL/GenBank/DDBJ whole genome shotgun (WGS) entry which is preliminary data.</text>
</comment>
<organism evidence="1 2">
    <name type="scientific">Cymbomonas tetramitiformis</name>
    <dbReference type="NCBI Taxonomy" id="36881"/>
    <lineage>
        <taxon>Eukaryota</taxon>
        <taxon>Viridiplantae</taxon>
        <taxon>Chlorophyta</taxon>
        <taxon>Pyramimonadophyceae</taxon>
        <taxon>Pyramimonadales</taxon>
        <taxon>Pyramimonadaceae</taxon>
        <taxon>Cymbomonas</taxon>
    </lineage>
</organism>
<reference evidence="1 2" key="1">
    <citation type="journal article" date="2015" name="Genome Biol. Evol.">
        <title>Comparative Genomics of a Bacterivorous Green Alga Reveals Evolutionary Causalities and Consequences of Phago-Mixotrophic Mode of Nutrition.</title>
        <authorList>
            <person name="Burns J.A."/>
            <person name="Paasch A."/>
            <person name="Narechania A."/>
            <person name="Kim E."/>
        </authorList>
    </citation>
    <scope>NUCLEOTIDE SEQUENCE [LARGE SCALE GENOMIC DNA]</scope>
    <source>
        <strain evidence="1 2">PLY_AMNH</strain>
    </source>
</reference>
<evidence type="ECO:0000313" key="2">
    <source>
        <dbReference type="Proteomes" id="UP001190700"/>
    </source>
</evidence>
<proteinExistence type="predicted"/>
<keyword evidence="2" id="KW-1185">Reference proteome</keyword>
<protein>
    <submittedName>
        <fullName evidence="1">Uncharacterized protein</fullName>
    </submittedName>
</protein>
<sequence>MPPPVPHEFLRGFSSGAREQFFGTRFRYRHALGILQHAVIEDDQFCMLQGLREDAYRGVGVLLAEVAHETFVTVENEEGEVEKLGSIARWCGRRAKWWQRSERHFQTRSGRFVDRTVTNE</sequence>
<dbReference type="EMBL" id="LGRX02000029">
    <property type="protein sequence ID" value="KAK3289799.1"/>
    <property type="molecule type" value="Genomic_DNA"/>
</dbReference>
<evidence type="ECO:0000313" key="1">
    <source>
        <dbReference type="EMBL" id="KAK3289799.1"/>
    </source>
</evidence>
<accession>A0AAE0H4N2</accession>
<dbReference type="AlphaFoldDB" id="A0AAE0H4N2"/>
<gene>
    <name evidence="1" type="ORF">CYMTET_2783</name>
</gene>
<name>A0AAE0H4N2_9CHLO</name>